<organism evidence="2 3">
    <name type="scientific">Daedalea quercina L-15889</name>
    <dbReference type="NCBI Taxonomy" id="1314783"/>
    <lineage>
        <taxon>Eukaryota</taxon>
        <taxon>Fungi</taxon>
        <taxon>Dikarya</taxon>
        <taxon>Basidiomycota</taxon>
        <taxon>Agaricomycotina</taxon>
        <taxon>Agaricomycetes</taxon>
        <taxon>Polyporales</taxon>
        <taxon>Fomitopsis</taxon>
    </lineage>
</organism>
<protein>
    <submittedName>
        <fullName evidence="2">Uncharacterized protein</fullName>
    </submittedName>
</protein>
<dbReference type="EMBL" id="KV429041">
    <property type="protein sequence ID" value="KZT72387.1"/>
    <property type="molecule type" value="Genomic_DNA"/>
</dbReference>
<name>A0A165SRM0_9APHY</name>
<reference evidence="2 3" key="1">
    <citation type="journal article" date="2016" name="Mol. Biol. Evol.">
        <title>Comparative Genomics of Early-Diverging Mushroom-Forming Fungi Provides Insights into the Origins of Lignocellulose Decay Capabilities.</title>
        <authorList>
            <person name="Nagy L.G."/>
            <person name="Riley R."/>
            <person name="Tritt A."/>
            <person name="Adam C."/>
            <person name="Daum C."/>
            <person name="Floudas D."/>
            <person name="Sun H."/>
            <person name="Yadav J.S."/>
            <person name="Pangilinan J."/>
            <person name="Larsson K.H."/>
            <person name="Matsuura K."/>
            <person name="Barry K."/>
            <person name="Labutti K."/>
            <person name="Kuo R."/>
            <person name="Ohm R.A."/>
            <person name="Bhattacharya S.S."/>
            <person name="Shirouzu T."/>
            <person name="Yoshinaga Y."/>
            <person name="Martin F.M."/>
            <person name="Grigoriev I.V."/>
            <person name="Hibbett D.S."/>
        </authorList>
    </citation>
    <scope>NUCLEOTIDE SEQUENCE [LARGE SCALE GENOMIC DNA]</scope>
    <source>
        <strain evidence="2 3">L-15889</strain>
    </source>
</reference>
<proteinExistence type="predicted"/>
<dbReference type="AlphaFoldDB" id="A0A165SRM0"/>
<evidence type="ECO:0000313" key="2">
    <source>
        <dbReference type="EMBL" id="KZT72387.1"/>
    </source>
</evidence>
<evidence type="ECO:0000313" key="3">
    <source>
        <dbReference type="Proteomes" id="UP000076727"/>
    </source>
</evidence>
<dbReference type="Proteomes" id="UP000076727">
    <property type="component" value="Unassembled WGS sequence"/>
</dbReference>
<gene>
    <name evidence="2" type="ORF">DAEQUDRAFT_755214</name>
</gene>
<evidence type="ECO:0000256" key="1">
    <source>
        <dbReference type="SAM" id="MobiDB-lite"/>
    </source>
</evidence>
<feature type="compositionally biased region" description="Polar residues" evidence="1">
    <location>
        <begin position="121"/>
        <end position="140"/>
    </location>
</feature>
<sequence length="140" mass="15806">MVQMFYGESSRCGPGSGYPVSQRERAINLDVLDFAMEANARERTKSKDGAGAQEEKRRLTYEAFLRELDAALDDERWPENDEARRFLLPPSTVKNKNTQARTKRTSEDAEAGPTRNRRSQEGTCRSRGSTQTVTTDSEVL</sequence>
<accession>A0A165SRM0</accession>
<feature type="compositionally biased region" description="Basic and acidic residues" evidence="1">
    <location>
        <begin position="75"/>
        <end position="85"/>
    </location>
</feature>
<keyword evidence="3" id="KW-1185">Reference proteome</keyword>
<feature type="region of interest" description="Disordered" evidence="1">
    <location>
        <begin position="75"/>
        <end position="140"/>
    </location>
</feature>